<dbReference type="Proteomes" id="UP000245880">
    <property type="component" value="Unassembled WGS sequence"/>
</dbReference>
<feature type="chain" id="PRO_5016377173" evidence="1">
    <location>
        <begin position="20"/>
        <end position="301"/>
    </location>
</feature>
<dbReference type="AlphaFoldDB" id="A0A316AH89"/>
<accession>A0A316AH89</accession>
<dbReference type="EMBL" id="QGDT01000008">
    <property type="protein sequence ID" value="PWJ57105.1"/>
    <property type="molecule type" value="Genomic_DNA"/>
</dbReference>
<dbReference type="Pfam" id="PF16119">
    <property type="entry name" value="DUF4835"/>
    <property type="match status" value="1"/>
</dbReference>
<keyword evidence="3" id="KW-1185">Reference proteome</keyword>
<feature type="signal peptide" evidence="1">
    <location>
        <begin position="1"/>
        <end position="19"/>
    </location>
</feature>
<sequence>MKRLLFLFCCLIVRPMAYSQALQFTVSVNYDQLISQQNTDPQSMSQLQTYISDFLNTYKFSEDNFTKDERIKCKLNINLTKSIAQGNYEANAQLVVTRPVYNSNYETVLLTFIDKNVSFTYLPSTQLYFNENSYTEELPYLLAFYAYTALIYDYDSFSKLGGNPYLQKAFNIVNQARNSSSNKKGWENVDSKNRYALISSLMSQQFIPFRESMYEYYRLGLDVASQKPTETRATVLKTLNTIDAIARQNQANVVINSFFDAKSDELYRIMLEATPTEKKEAYNLLSSLDPAKTQVYQKLNN</sequence>
<name>A0A316AH89_9BACT</name>
<evidence type="ECO:0000256" key="1">
    <source>
        <dbReference type="SAM" id="SignalP"/>
    </source>
</evidence>
<protein>
    <submittedName>
        <fullName evidence="2">Uncharacterized protein DUF4835</fullName>
    </submittedName>
</protein>
<proteinExistence type="predicted"/>
<keyword evidence="1" id="KW-0732">Signal</keyword>
<reference evidence="2 3" key="1">
    <citation type="submission" date="2018-03" db="EMBL/GenBank/DDBJ databases">
        <title>Genomic Encyclopedia of Archaeal and Bacterial Type Strains, Phase II (KMG-II): from individual species to whole genera.</title>
        <authorList>
            <person name="Goeker M."/>
        </authorList>
    </citation>
    <scope>NUCLEOTIDE SEQUENCE [LARGE SCALE GENOMIC DNA]</scope>
    <source>
        <strain evidence="2 3">DSM 100346</strain>
    </source>
</reference>
<comment type="caution">
    <text evidence="2">The sequence shown here is derived from an EMBL/GenBank/DDBJ whole genome shotgun (WGS) entry which is preliminary data.</text>
</comment>
<evidence type="ECO:0000313" key="3">
    <source>
        <dbReference type="Proteomes" id="UP000245880"/>
    </source>
</evidence>
<dbReference type="RefSeq" id="WP_229203390.1">
    <property type="nucleotide sequence ID" value="NZ_QGDT01000008.1"/>
</dbReference>
<gene>
    <name evidence="2" type="ORF">CLV98_10825</name>
</gene>
<dbReference type="InterPro" id="IPR032274">
    <property type="entry name" value="DUF4835"/>
</dbReference>
<evidence type="ECO:0000313" key="2">
    <source>
        <dbReference type="EMBL" id="PWJ57105.1"/>
    </source>
</evidence>
<organism evidence="2 3">
    <name type="scientific">Dyadobacter jejuensis</name>
    <dbReference type="NCBI Taxonomy" id="1082580"/>
    <lineage>
        <taxon>Bacteria</taxon>
        <taxon>Pseudomonadati</taxon>
        <taxon>Bacteroidota</taxon>
        <taxon>Cytophagia</taxon>
        <taxon>Cytophagales</taxon>
        <taxon>Spirosomataceae</taxon>
        <taxon>Dyadobacter</taxon>
    </lineage>
</organism>